<sequence length="246" mass="27396">MVRTRGGVNTSSKVTKGKKKKEETSNDTSRVVEPQDVQEKEQNVKGQKKAKTKIEDNIGEAVSPIIEVRVGDSSHVEDVKVVGSDLNVSCVDDSMSNTTERPSVEALVETTTPSVRDKTMENVKGMESVYIPSVAGTKDVTIEFVEDDVISRKKKSKKRKNKFGADAGETSEPKRKLSKKERAAKRAKRAERKPRKAVEEEVVNDDVQKMGEEQTVEEQVSSNVRPTGFDSWNPTDEQQENNNKET</sequence>
<feature type="region of interest" description="Disordered" evidence="1">
    <location>
        <begin position="151"/>
        <end position="246"/>
    </location>
</feature>
<feature type="compositionally biased region" description="Polar residues" evidence="1">
    <location>
        <begin position="217"/>
        <end position="236"/>
    </location>
</feature>
<organism evidence="2 3">
    <name type="scientific">Lithospermum erythrorhizon</name>
    <name type="common">Purple gromwell</name>
    <name type="synonym">Lithospermum officinale var. erythrorhizon</name>
    <dbReference type="NCBI Taxonomy" id="34254"/>
    <lineage>
        <taxon>Eukaryota</taxon>
        <taxon>Viridiplantae</taxon>
        <taxon>Streptophyta</taxon>
        <taxon>Embryophyta</taxon>
        <taxon>Tracheophyta</taxon>
        <taxon>Spermatophyta</taxon>
        <taxon>Magnoliopsida</taxon>
        <taxon>eudicotyledons</taxon>
        <taxon>Gunneridae</taxon>
        <taxon>Pentapetalae</taxon>
        <taxon>asterids</taxon>
        <taxon>lamiids</taxon>
        <taxon>Boraginales</taxon>
        <taxon>Boraginaceae</taxon>
        <taxon>Boraginoideae</taxon>
        <taxon>Lithospermeae</taxon>
        <taxon>Lithospermum</taxon>
    </lineage>
</organism>
<gene>
    <name evidence="2" type="ORF">LIER_35984</name>
</gene>
<proteinExistence type="predicted"/>
<dbReference type="Proteomes" id="UP001454036">
    <property type="component" value="Unassembled WGS sequence"/>
</dbReference>
<dbReference type="AlphaFoldDB" id="A0AAV3NZE5"/>
<protein>
    <submittedName>
        <fullName evidence="2">Uncharacterized protein</fullName>
    </submittedName>
</protein>
<keyword evidence="3" id="KW-1185">Reference proteome</keyword>
<feature type="compositionally biased region" description="Basic residues" evidence="1">
    <location>
        <begin position="176"/>
        <end position="195"/>
    </location>
</feature>
<dbReference type="EMBL" id="BAABME010016149">
    <property type="protein sequence ID" value="GAA0144690.1"/>
    <property type="molecule type" value="Genomic_DNA"/>
</dbReference>
<feature type="compositionally biased region" description="Basic residues" evidence="1">
    <location>
        <begin position="152"/>
        <end position="162"/>
    </location>
</feature>
<reference evidence="2 3" key="1">
    <citation type="submission" date="2024-01" db="EMBL/GenBank/DDBJ databases">
        <title>The complete chloroplast genome sequence of Lithospermum erythrorhizon: insights into the phylogenetic relationship among Boraginaceae species and the maternal lineages of purple gromwells.</title>
        <authorList>
            <person name="Okada T."/>
            <person name="Watanabe K."/>
        </authorList>
    </citation>
    <scope>NUCLEOTIDE SEQUENCE [LARGE SCALE GENOMIC DNA]</scope>
</reference>
<name>A0AAV3NZE5_LITER</name>
<comment type="caution">
    <text evidence="2">The sequence shown here is derived from an EMBL/GenBank/DDBJ whole genome shotgun (WGS) entry which is preliminary data.</text>
</comment>
<evidence type="ECO:0000313" key="2">
    <source>
        <dbReference type="EMBL" id="GAA0144690.1"/>
    </source>
</evidence>
<evidence type="ECO:0000313" key="3">
    <source>
        <dbReference type="Proteomes" id="UP001454036"/>
    </source>
</evidence>
<accession>A0AAV3NZE5</accession>
<feature type="region of interest" description="Disordered" evidence="1">
    <location>
        <begin position="89"/>
        <end position="112"/>
    </location>
</feature>
<evidence type="ECO:0000256" key="1">
    <source>
        <dbReference type="SAM" id="MobiDB-lite"/>
    </source>
</evidence>
<feature type="region of interest" description="Disordered" evidence="1">
    <location>
        <begin position="1"/>
        <end position="51"/>
    </location>
</feature>